<dbReference type="Proteomes" id="UP000504635">
    <property type="component" value="Unplaced"/>
</dbReference>
<dbReference type="GO" id="GO:0004602">
    <property type="term" value="F:glutathione peroxidase activity"/>
    <property type="evidence" value="ECO:0007669"/>
    <property type="project" value="UniProtKB-ARBA"/>
</dbReference>
<dbReference type="EC" id="2.5.1.18" evidence="2"/>
<evidence type="ECO:0000256" key="5">
    <source>
        <dbReference type="ARBA" id="ARBA00047960"/>
    </source>
</evidence>
<dbReference type="GeneID" id="115883965"/>
<evidence type="ECO:0000256" key="4">
    <source>
        <dbReference type="ARBA" id="ARBA00038317"/>
    </source>
</evidence>
<evidence type="ECO:0000313" key="9">
    <source>
        <dbReference type="Proteomes" id="UP000504635"/>
    </source>
</evidence>
<dbReference type="SFLD" id="SFLDG00363">
    <property type="entry name" value="AMPS_(cytGST):_Alpha-__Mu-__Pi"/>
    <property type="match status" value="1"/>
</dbReference>
<dbReference type="GO" id="GO:0006749">
    <property type="term" value="P:glutathione metabolic process"/>
    <property type="evidence" value="ECO:0007669"/>
    <property type="project" value="TreeGrafter"/>
</dbReference>
<dbReference type="FunFam" id="3.40.30.10:FF:000035">
    <property type="entry name" value="hematopoietic prostaglandin D synthase"/>
    <property type="match status" value="1"/>
</dbReference>
<comment type="similarity">
    <text evidence="4">Belongs to the GST superfamily. Sigma family.</text>
</comment>
<keyword evidence="9" id="KW-1185">Reference proteome</keyword>
<dbReference type="InterPro" id="IPR004046">
    <property type="entry name" value="GST_C"/>
</dbReference>
<reference evidence="10" key="2">
    <citation type="submission" date="2025-04" db="UniProtKB">
        <authorList>
            <consortium name="RefSeq"/>
        </authorList>
    </citation>
    <scope>IDENTIFICATION</scope>
    <source>
        <tissue evidence="10">Gonads</tissue>
    </source>
</reference>
<name>A0A2S0BZ28_SITOR</name>
<proteinExistence type="evidence at transcript level"/>
<dbReference type="InterPro" id="IPR036249">
    <property type="entry name" value="Thioredoxin-like_sf"/>
</dbReference>
<gene>
    <name evidence="10" type="primary">LOC115883965</name>
</gene>
<reference evidence="8" key="1">
    <citation type="submission" date="2016-05" db="EMBL/GenBank/DDBJ databases">
        <title>Cloning and identification of a novel glutathione-S-transferase gene from Sitophilus oryzae.</title>
        <authorList>
            <person name="Hu F."/>
            <person name="Ye K."/>
            <person name="Lu Y.J."/>
            <person name="Wei Z.J."/>
        </authorList>
    </citation>
    <scope>NUCLEOTIDE SEQUENCE</scope>
</reference>
<dbReference type="Gene3D" id="3.40.30.10">
    <property type="entry name" value="Glutaredoxin"/>
    <property type="match status" value="1"/>
</dbReference>
<evidence type="ECO:0000256" key="2">
    <source>
        <dbReference type="ARBA" id="ARBA00012452"/>
    </source>
</evidence>
<feature type="domain" description="GST N-terminal" evidence="6">
    <location>
        <begin position="3"/>
        <end position="80"/>
    </location>
</feature>
<feature type="domain" description="GST C-terminal" evidence="7">
    <location>
        <begin position="82"/>
        <end position="202"/>
    </location>
</feature>
<accession>A0A2S0BZ28</accession>
<dbReference type="PANTHER" id="PTHR11571:SF224">
    <property type="entry name" value="HEMATOPOIETIC PROSTAGLANDIN D SYNTHASE"/>
    <property type="match status" value="1"/>
</dbReference>
<dbReference type="PANTHER" id="PTHR11571">
    <property type="entry name" value="GLUTATHIONE S-TRANSFERASE"/>
    <property type="match status" value="1"/>
</dbReference>
<dbReference type="GO" id="GO:0004364">
    <property type="term" value="F:glutathione transferase activity"/>
    <property type="evidence" value="ECO:0007669"/>
    <property type="project" value="UniProtKB-EC"/>
</dbReference>
<dbReference type="SUPFAM" id="SSF52833">
    <property type="entry name" value="Thioredoxin-like"/>
    <property type="match status" value="1"/>
</dbReference>
<evidence type="ECO:0000313" key="10">
    <source>
        <dbReference type="RefSeq" id="XP_030758280.1"/>
    </source>
</evidence>
<dbReference type="PROSITE" id="PS50405">
    <property type="entry name" value="GST_CTER"/>
    <property type="match status" value="1"/>
</dbReference>
<dbReference type="Pfam" id="PF02798">
    <property type="entry name" value="GST_N"/>
    <property type="match status" value="1"/>
</dbReference>
<evidence type="ECO:0000256" key="1">
    <source>
        <dbReference type="ARBA" id="ARBA00011738"/>
    </source>
</evidence>
<dbReference type="SUPFAM" id="SSF47616">
    <property type="entry name" value="GST C-terminal domain-like"/>
    <property type="match status" value="1"/>
</dbReference>
<evidence type="ECO:0000313" key="8">
    <source>
        <dbReference type="EMBL" id="ANS53398.1"/>
    </source>
</evidence>
<dbReference type="Gene3D" id="1.20.1050.10">
    <property type="match status" value="1"/>
</dbReference>
<dbReference type="EMBL" id="KX255841">
    <property type="protein sequence ID" value="ANS53398.1"/>
    <property type="molecule type" value="mRNA"/>
</dbReference>
<dbReference type="InterPro" id="IPR050213">
    <property type="entry name" value="GST_superfamily"/>
</dbReference>
<comment type="subunit">
    <text evidence="1">Homodimer.</text>
</comment>
<evidence type="ECO:0000259" key="7">
    <source>
        <dbReference type="PROSITE" id="PS50405"/>
    </source>
</evidence>
<dbReference type="InterPro" id="IPR040079">
    <property type="entry name" value="Glutathione_S-Trfase"/>
</dbReference>
<dbReference type="InterPro" id="IPR010987">
    <property type="entry name" value="Glutathione-S-Trfase_C-like"/>
</dbReference>
<dbReference type="PROSITE" id="PS50404">
    <property type="entry name" value="GST_NTER"/>
    <property type="match status" value="1"/>
</dbReference>
<dbReference type="FunFam" id="1.20.1050.10:FF:000030">
    <property type="entry name" value="Glutathione S-transferase S1"/>
    <property type="match status" value="1"/>
</dbReference>
<keyword evidence="3 8" id="KW-0808">Transferase</keyword>
<dbReference type="InterPro" id="IPR004045">
    <property type="entry name" value="Glutathione_S-Trfase_N"/>
</dbReference>
<evidence type="ECO:0000256" key="3">
    <source>
        <dbReference type="ARBA" id="ARBA00022679"/>
    </source>
</evidence>
<dbReference type="OrthoDB" id="414243at2759"/>
<dbReference type="RefSeq" id="XP_030758280.1">
    <property type="nucleotide sequence ID" value="XM_030902420.1"/>
</dbReference>
<dbReference type="SFLD" id="SFLDG01205">
    <property type="entry name" value="AMPS.1"/>
    <property type="match status" value="1"/>
</dbReference>
<dbReference type="InterPro" id="IPR036282">
    <property type="entry name" value="Glutathione-S-Trfase_C_sf"/>
</dbReference>
<protein>
    <recommendedName>
        <fullName evidence="2">glutathione transferase</fullName>
        <ecNumber evidence="2">2.5.1.18</ecNumber>
    </recommendedName>
</protein>
<dbReference type="Pfam" id="PF14497">
    <property type="entry name" value="GST_C_3"/>
    <property type="match status" value="1"/>
</dbReference>
<evidence type="ECO:0000259" key="6">
    <source>
        <dbReference type="PROSITE" id="PS50404"/>
    </source>
</evidence>
<sequence>MAPTYKLYYFDVAGRGEIIRYLLAYGNQSFEDIRIPKEEWPEYKKKTPYGQLPVLEVDGKPVAQSLAIARFLAKKFNLVGQNEWEALKCDELVDTLGDLGQKGMRYFREADPEKKETLKKQLFEEDVPYYLSKFEAVVSKNGGYTVGSQLTWSDFQFAGTLEEFEKRHPGLLKPYPALSGLVEKICNLPSIKAYREKSAQKK</sequence>
<dbReference type="KEGG" id="soy:115883965"/>
<organism evidence="8">
    <name type="scientific">Sitophilus oryzae</name>
    <name type="common">Rice weevil</name>
    <name type="synonym">Curculio oryzae</name>
    <dbReference type="NCBI Taxonomy" id="7048"/>
    <lineage>
        <taxon>Eukaryota</taxon>
        <taxon>Metazoa</taxon>
        <taxon>Ecdysozoa</taxon>
        <taxon>Arthropoda</taxon>
        <taxon>Hexapoda</taxon>
        <taxon>Insecta</taxon>
        <taxon>Pterygota</taxon>
        <taxon>Neoptera</taxon>
        <taxon>Endopterygota</taxon>
        <taxon>Coleoptera</taxon>
        <taxon>Polyphaga</taxon>
        <taxon>Cucujiformia</taxon>
        <taxon>Curculionidae</taxon>
        <taxon>Dryophthorinae</taxon>
        <taxon>Sitophilus</taxon>
    </lineage>
</organism>
<dbReference type="CDD" id="cd03192">
    <property type="entry name" value="GST_C_Sigma_like"/>
    <property type="match status" value="1"/>
</dbReference>
<dbReference type="SFLD" id="SFLDS00019">
    <property type="entry name" value="Glutathione_Transferase_(cytos"/>
    <property type="match status" value="1"/>
</dbReference>
<comment type="catalytic activity">
    <reaction evidence="5">
        <text>RX + glutathione = an S-substituted glutathione + a halide anion + H(+)</text>
        <dbReference type="Rhea" id="RHEA:16437"/>
        <dbReference type="ChEBI" id="CHEBI:15378"/>
        <dbReference type="ChEBI" id="CHEBI:16042"/>
        <dbReference type="ChEBI" id="CHEBI:17792"/>
        <dbReference type="ChEBI" id="CHEBI:57925"/>
        <dbReference type="ChEBI" id="CHEBI:90779"/>
        <dbReference type="EC" id="2.5.1.18"/>
    </reaction>
</comment>
<dbReference type="AlphaFoldDB" id="A0A2S0BZ28"/>
<dbReference type="CDD" id="cd03039">
    <property type="entry name" value="GST_N_Sigma_like"/>
    <property type="match status" value="1"/>
</dbReference>